<dbReference type="PROSITE" id="PS00636">
    <property type="entry name" value="DNAJ_1"/>
    <property type="match status" value="1"/>
</dbReference>
<dbReference type="InterPro" id="IPR043183">
    <property type="entry name" value="DNJB2/6-like"/>
</dbReference>
<dbReference type="InParanoid" id="E4XVS9"/>
<dbReference type="InterPro" id="IPR001623">
    <property type="entry name" value="DnaJ_domain"/>
</dbReference>
<keyword evidence="5" id="KW-1185">Reference proteome</keyword>
<sequence length="399" mass="44606">MGLYEILGVSSNASPDEIKKAYRKAALKWHPDKNVDNKEHAEKKFKEIAEAYEILSDPQKRQVYDVHGMEGLKAGAGGSRRGSRHENYHFTDPNELFRQFFGSTSIFDIMDEMMSGRSHGGASRRNSSRRPDPFDPFGGMMGGFSNDPFFNDPFVSPFGGSHQTMSMSSFGGPFGGMGIGGMGGMNMMSSMSSSSVGGLSLSGGGFRSVSQSTTYINGKQVTTKTTQEGNQTTVERIENGQVVSKKVNGVEQLHAIHDGGHHSQRRSVTSHRREHAPLRSQSARVQESFANPTIDLTVHQSVSSPRVKKRLTSKTNQKTKFPEVQFVINQKHPASSPRASPLVQRRERPASMDYTRTNQQNYQQQRHQHNRPHHQRHQNRQQTSRAYHIPSFADFNIKL</sequence>
<dbReference type="AlphaFoldDB" id="E4XVS9"/>
<name>E4XVS9_OIKDI</name>
<evidence type="ECO:0000259" key="3">
    <source>
        <dbReference type="PROSITE" id="PS50076"/>
    </source>
</evidence>
<dbReference type="EMBL" id="FN653219">
    <property type="protein sequence ID" value="CBY13797.1"/>
    <property type="molecule type" value="Genomic_DNA"/>
</dbReference>
<dbReference type="PANTHER" id="PTHR45168">
    <property type="entry name" value="DNAJ HOMOLOG SUBFAMILY B MEMBER 2"/>
    <property type="match status" value="1"/>
</dbReference>
<dbReference type="SMART" id="SM00271">
    <property type="entry name" value="DnaJ"/>
    <property type="match status" value="1"/>
</dbReference>
<organism evidence="4">
    <name type="scientific">Oikopleura dioica</name>
    <name type="common">Tunicate</name>
    <dbReference type="NCBI Taxonomy" id="34765"/>
    <lineage>
        <taxon>Eukaryota</taxon>
        <taxon>Metazoa</taxon>
        <taxon>Chordata</taxon>
        <taxon>Tunicata</taxon>
        <taxon>Appendicularia</taxon>
        <taxon>Copelata</taxon>
        <taxon>Oikopleuridae</taxon>
        <taxon>Oikopleura</taxon>
    </lineage>
</organism>
<dbReference type="CDD" id="cd06257">
    <property type="entry name" value="DnaJ"/>
    <property type="match status" value="1"/>
</dbReference>
<dbReference type="InterPro" id="IPR036869">
    <property type="entry name" value="J_dom_sf"/>
</dbReference>
<feature type="domain" description="J" evidence="3">
    <location>
        <begin position="2"/>
        <end position="68"/>
    </location>
</feature>
<feature type="region of interest" description="Disordered" evidence="2">
    <location>
        <begin position="116"/>
        <end position="135"/>
    </location>
</feature>
<dbReference type="Pfam" id="PF00226">
    <property type="entry name" value="DnaJ"/>
    <property type="match status" value="1"/>
</dbReference>
<feature type="region of interest" description="Disordered" evidence="2">
    <location>
        <begin position="260"/>
        <end position="285"/>
    </location>
</feature>
<accession>E4XVS9</accession>
<dbReference type="Gene3D" id="1.10.287.110">
    <property type="entry name" value="DnaJ domain"/>
    <property type="match status" value="1"/>
</dbReference>
<evidence type="ECO:0000313" key="4">
    <source>
        <dbReference type="EMBL" id="CBY13797.1"/>
    </source>
</evidence>
<dbReference type="FunCoup" id="E4XVS9">
    <property type="interactions" value="1"/>
</dbReference>
<gene>
    <name evidence="4" type="ORF">GSOID_T00006725001</name>
</gene>
<feature type="compositionally biased region" description="Basic residues" evidence="2">
    <location>
        <begin position="366"/>
        <end position="379"/>
    </location>
</feature>
<dbReference type="PRINTS" id="PR00625">
    <property type="entry name" value="JDOMAIN"/>
</dbReference>
<evidence type="ECO:0000256" key="2">
    <source>
        <dbReference type="SAM" id="MobiDB-lite"/>
    </source>
</evidence>
<evidence type="ECO:0000313" key="5">
    <source>
        <dbReference type="Proteomes" id="UP000001307"/>
    </source>
</evidence>
<feature type="region of interest" description="Disordered" evidence="2">
    <location>
        <begin position="357"/>
        <end position="393"/>
    </location>
</feature>
<dbReference type="InterPro" id="IPR018253">
    <property type="entry name" value="DnaJ_domain_CS"/>
</dbReference>
<evidence type="ECO:0000256" key="1">
    <source>
        <dbReference type="ARBA" id="ARBA00023186"/>
    </source>
</evidence>
<keyword evidence="1" id="KW-0143">Chaperone</keyword>
<dbReference type="Proteomes" id="UP000001307">
    <property type="component" value="Unassembled WGS sequence"/>
</dbReference>
<dbReference type="PANTHER" id="PTHR45168:SF3">
    <property type="entry name" value="DNAJ HEAT SHOCK PROTEIN FAMILY (HSP40) MEMBER B2"/>
    <property type="match status" value="1"/>
</dbReference>
<dbReference type="GO" id="GO:0051082">
    <property type="term" value="F:unfolded protein binding"/>
    <property type="evidence" value="ECO:0007669"/>
    <property type="project" value="InterPro"/>
</dbReference>
<dbReference type="GO" id="GO:0030544">
    <property type="term" value="F:Hsp70 protein binding"/>
    <property type="evidence" value="ECO:0007669"/>
    <property type="project" value="InterPro"/>
</dbReference>
<protein>
    <recommendedName>
        <fullName evidence="3">J domain-containing protein</fullName>
    </recommendedName>
</protein>
<feature type="compositionally biased region" description="Basic residues" evidence="2">
    <location>
        <begin position="262"/>
        <end position="274"/>
    </location>
</feature>
<dbReference type="PROSITE" id="PS50076">
    <property type="entry name" value="DNAJ_2"/>
    <property type="match status" value="1"/>
</dbReference>
<proteinExistence type="predicted"/>
<dbReference type="SUPFAM" id="SSF46565">
    <property type="entry name" value="Chaperone J-domain"/>
    <property type="match status" value="1"/>
</dbReference>
<reference evidence="4" key="1">
    <citation type="journal article" date="2010" name="Science">
        <title>Plasticity of animal genome architecture unmasked by rapid evolution of a pelagic tunicate.</title>
        <authorList>
            <person name="Denoeud F."/>
            <person name="Henriet S."/>
            <person name="Mungpakdee S."/>
            <person name="Aury J.M."/>
            <person name="Da Silva C."/>
            <person name="Brinkmann H."/>
            <person name="Mikhaleva J."/>
            <person name="Olsen L.C."/>
            <person name="Jubin C."/>
            <person name="Canestro C."/>
            <person name="Bouquet J.M."/>
            <person name="Danks G."/>
            <person name="Poulain J."/>
            <person name="Campsteijn C."/>
            <person name="Adamski M."/>
            <person name="Cross I."/>
            <person name="Yadetie F."/>
            <person name="Muffato M."/>
            <person name="Louis A."/>
            <person name="Butcher S."/>
            <person name="Tsagkogeorga G."/>
            <person name="Konrad A."/>
            <person name="Singh S."/>
            <person name="Jensen M.F."/>
            <person name="Cong E.H."/>
            <person name="Eikeseth-Otteraa H."/>
            <person name="Noel B."/>
            <person name="Anthouard V."/>
            <person name="Porcel B.M."/>
            <person name="Kachouri-Lafond R."/>
            <person name="Nishino A."/>
            <person name="Ugolini M."/>
            <person name="Chourrout P."/>
            <person name="Nishida H."/>
            <person name="Aasland R."/>
            <person name="Huzurbazar S."/>
            <person name="Westhof E."/>
            <person name="Delsuc F."/>
            <person name="Lehrach H."/>
            <person name="Reinhardt R."/>
            <person name="Weissenbach J."/>
            <person name="Roy S.W."/>
            <person name="Artiguenave F."/>
            <person name="Postlethwait J.H."/>
            <person name="Manak J.R."/>
            <person name="Thompson E.M."/>
            <person name="Jaillon O."/>
            <person name="Du Pasquier L."/>
            <person name="Boudinot P."/>
            <person name="Liberles D.A."/>
            <person name="Volff J.N."/>
            <person name="Philippe H."/>
            <person name="Lenhard B."/>
            <person name="Roest Crollius H."/>
            <person name="Wincker P."/>
            <person name="Chourrout D."/>
        </authorList>
    </citation>
    <scope>NUCLEOTIDE SEQUENCE [LARGE SCALE GENOMIC DNA]</scope>
</reference>
<dbReference type="OrthoDB" id="10250354at2759"/>